<evidence type="ECO:0000256" key="3">
    <source>
        <dbReference type="ARBA" id="ARBA00005708"/>
    </source>
</evidence>
<evidence type="ECO:0000313" key="9">
    <source>
        <dbReference type="Proteomes" id="UP001268256"/>
    </source>
</evidence>
<evidence type="ECO:0000259" key="7">
    <source>
        <dbReference type="SMART" id="SM00905"/>
    </source>
</evidence>
<dbReference type="AlphaFoldDB" id="A0AAE4FRI2"/>
<dbReference type="GO" id="GO:0046656">
    <property type="term" value="P:folic acid biosynthetic process"/>
    <property type="evidence" value="ECO:0007669"/>
    <property type="project" value="UniProtKB-UniRule"/>
</dbReference>
<proteinExistence type="inferred from homology"/>
<dbReference type="PANTHER" id="PTHR42844">
    <property type="entry name" value="DIHYDRONEOPTERIN ALDOLASE 1-RELATED"/>
    <property type="match status" value="1"/>
</dbReference>
<dbReference type="CDD" id="cd00534">
    <property type="entry name" value="DHNA_DHNTPE"/>
    <property type="match status" value="1"/>
</dbReference>
<dbReference type="InterPro" id="IPR043133">
    <property type="entry name" value="GTP-CH-I_C/QueF"/>
</dbReference>
<name>A0AAE4FRI2_9CYAN</name>
<dbReference type="NCBIfam" id="TIGR00526">
    <property type="entry name" value="folB_dom"/>
    <property type="match status" value="1"/>
</dbReference>
<dbReference type="PANTHER" id="PTHR42844:SF1">
    <property type="entry name" value="DIHYDRONEOPTERIN ALDOLASE 1-RELATED"/>
    <property type="match status" value="1"/>
</dbReference>
<dbReference type="GO" id="GO:0046654">
    <property type="term" value="P:tetrahydrofolate biosynthetic process"/>
    <property type="evidence" value="ECO:0007669"/>
    <property type="project" value="UniProtKB-UniRule"/>
</dbReference>
<gene>
    <name evidence="8" type="primary">folB</name>
    <name evidence="8" type="ORF">RIF25_03855</name>
</gene>
<dbReference type="InterPro" id="IPR006157">
    <property type="entry name" value="FolB_dom"/>
</dbReference>
<accession>A0AAE4FRI2</accession>
<dbReference type="Gene3D" id="3.30.1130.10">
    <property type="match status" value="1"/>
</dbReference>
<keyword evidence="5 6" id="KW-0456">Lyase</keyword>
<evidence type="ECO:0000256" key="5">
    <source>
        <dbReference type="ARBA" id="ARBA00023239"/>
    </source>
</evidence>
<protein>
    <recommendedName>
        <fullName evidence="6">7,8-dihydroneopterin aldolase</fullName>
        <ecNumber evidence="6">4.1.2.25</ecNumber>
    </recommendedName>
</protein>
<dbReference type="Proteomes" id="UP001268256">
    <property type="component" value="Unassembled WGS sequence"/>
</dbReference>
<sequence length="124" mass="14025">MDCIYLPGQRYYGYTGALPEEQILGQWFQVDLKLWLDLEPAIQTDDLNQALDYRDVIAQIRYLFTSQRFTLVETLAGEIAALGLGFPQVQAVEVHLTKLAPPIPDYTGQITIQICRNRTAPPQA</sequence>
<evidence type="ECO:0000256" key="4">
    <source>
        <dbReference type="ARBA" id="ARBA00022909"/>
    </source>
</evidence>
<dbReference type="EMBL" id="JAVMIP010000002">
    <property type="protein sequence ID" value="MDS3859937.1"/>
    <property type="molecule type" value="Genomic_DNA"/>
</dbReference>
<evidence type="ECO:0000256" key="2">
    <source>
        <dbReference type="ARBA" id="ARBA00005013"/>
    </source>
</evidence>
<dbReference type="SUPFAM" id="SSF55620">
    <property type="entry name" value="Tetrahydrobiopterin biosynthesis enzymes-like"/>
    <property type="match status" value="1"/>
</dbReference>
<evidence type="ECO:0000256" key="1">
    <source>
        <dbReference type="ARBA" id="ARBA00001353"/>
    </source>
</evidence>
<comment type="pathway">
    <text evidence="2 6">Cofactor biosynthesis; tetrahydrofolate biosynthesis; 2-amino-4-hydroxy-6-hydroxymethyl-7,8-dihydropteridine diphosphate from 7,8-dihydroneopterin triphosphate: step 3/4.</text>
</comment>
<comment type="function">
    <text evidence="6">Catalyzes the conversion of 7,8-dihydroneopterin to 6-hydroxymethyl-7,8-dihydropterin.</text>
</comment>
<dbReference type="InterPro" id="IPR006156">
    <property type="entry name" value="Dihydroneopterin_aldolase"/>
</dbReference>
<dbReference type="NCBIfam" id="TIGR00525">
    <property type="entry name" value="folB"/>
    <property type="match status" value="1"/>
</dbReference>
<dbReference type="GO" id="GO:0004150">
    <property type="term" value="F:dihydroneopterin aldolase activity"/>
    <property type="evidence" value="ECO:0007669"/>
    <property type="project" value="UniProtKB-UniRule"/>
</dbReference>
<evidence type="ECO:0000313" key="8">
    <source>
        <dbReference type="EMBL" id="MDS3859937.1"/>
    </source>
</evidence>
<reference evidence="9" key="1">
    <citation type="submission" date="2023-07" db="EMBL/GenBank/DDBJ databases">
        <authorList>
            <person name="Luz R."/>
            <person name="Cordeiro R."/>
            <person name="Fonseca A."/>
            <person name="Goncalves V."/>
        </authorList>
    </citation>
    <scope>NUCLEOTIDE SEQUENCE [LARGE SCALE GENOMIC DNA]</scope>
    <source>
        <strain evidence="9">BACA0444</strain>
    </source>
</reference>
<comment type="caution">
    <text evidence="8">The sequence shown here is derived from an EMBL/GenBank/DDBJ whole genome shotgun (WGS) entry which is preliminary data.</text>
</comment>
<evidence type="ECO:0000256" key="6">
    <source>
        <dbReference type="RuleBase" id="RU362079"/>
    </source>
</evidence>
<keyword evidence="4 6" id="KW-0289">Folate biosynthesis</keyword>
<keyword evidence="9" id="KW-1185">Reference proteome</keyword>
<comment type="catalytic activity">
    <reaction evidence="1 6">
        <text>7,8-dihydroneopterin = 6-hydroxymethyl-7,8-dihydropterin + glycolaldehyde</text>
        <dbReference type="Rhea" id="RHEA:10540"/>
        <dbReference type="ChEBI" id="CHEBI:17001"/>
        <dbReference type="ChEBI" id="CHEBI:17071"/>
        <dbReference type="ChEBI" id="CHEBI:44841"/>
        <dbReference type="EC" id="4.1.2.25"/>
    </reaction>
</comment>
<dbReference type="RefSeq" id="WP_322877230.1">
    <property type="nucleotide sequence ID" value="NZ_JAVMIP010000002.1"/>
</dbReference>
<feature type="domain" description="Dihydroneopterin aldolase/epimerase" evidence="7">
    <location>
        <begin position="4"/>
        <end position="116"/>
    </location>
</feature>
<comment type="similarity">
    <text evidence="3 6">Belongs to the DHNA family.</text>
</comment>
<dbReference type="GO" id="GO:0005737">
    <property type="term" value="C:cytoplasm"/>
    <property type="evidence" value="ECO:0007669"/>
    <property type="project" value="TreeGrafter"/>
</dbReference>
<dbReference type="SMART" id="SM00905">
    <property type="entry name" value="FolB"/>
    <property type="match status" value="1"/>
</dbReference>
<organism evidence="8 9">
    <name type="scientific">Pseudocalidococcus azoricus BACA0444</name>
    <dbReference type="NCBI Taxonomy" id="2918990"/>
    <lineage>
        <taxon>Bacteria</taxon>
        <taxon>Bacillati</taxon>
        <taxon>Cyanobacteriota</taxon>
        <taxon>Cyanophyceae</taxon>
        <taxon>Acaryochloridales</taxon>
        <taxon>Thermosynechococcaceae</taxon>
        <taxon>Pseudocalidococcus</taxon>
        <taxon>Pseudocalidococcus azoricus</taxon>
    </lineage>
</organism>
<dbReference type="Pfam" id="PF02152">
    <property type="entry name" value="FolB"/>
    <property type="match status" value="1"/>
</dbReference>
<dbReference type="EC" id="4.1.2.25" evidence="6"/>